<dbReference type="InterPro" id="IPR013324">
    <property type="entry name" value="RNA_pol_sigma_r3/r4-like"/>
</dbReference>
<evidence type="ECO:0000256" key="1">
    <source>
        <dbReference type="ARBA" id="ARBA00023015"/>
    </source>
</evidence>
<sequence length="260" mass="29045">MEQASQARPSTALPLEEAQLWRRFRTGGDEAARGALLDLHLDYSRVLAATYYARRFHDDIEFGDYLQYAQIGLLEAMDRFDPDQGAQFRTFAARRMHGAILNGIERLTEKQQQIAARQRLRAEHAQAVKAAALADSGAADHAALRRPEQLLRYVAEVGIGLALAWLLEGTAMVDTGEGTVTAPFYRQAELRQMRQRLHALVEALPPAEKTVVRSHYLQEQRFDQIAATLGLTKGRISQIHKQAMQRLRAGLAEAGLDLSC</sequence>
<dbReference type="GO" id="GO:0016987">
    <property type="term" value="F:sigma factor activity"/>
    <property type="evidence" value="ECO:0007669"/>
    <property type="project" value="UniProtKB-KW"/>
</dbReference>
<keyword evidence="8" id="KW-1185">Reference proteome</keyword>
<protein>
    <submittedName>
        <fullName evidence="7">Sigma-70 family RNA polymerase sigma factor</fullName>
    </submittedName>
</protein>
<accession>A0A6N8ISB9</accession>
<dbReference type="GO" id="GO:0006352">
    <property type="term" value="P:DNA-templated transcription initiation"/>
    <property type="evidence" value="ECO:0007669"/>
    <property type="project" value="InterPro"/>
</dbReference>
<evidence type="ECO:0000313" key="8">
    <source>
        <dbReference type="Proteomes" id="UP000469385"/>
    </source>
</evidence>
<evidence type="ECO:0000313" key="7">
    <source>
        <dbReference type="EMBL" id="MVQ29737.1"/>
    </source>
</evidence>
<keyword evidence="1" id="KW-0805">Transcription regulation</keyword>
<evidence type="ECO:0000256" key="3">
    <source>
        <dbReference type="ARBA" id="ARBA00023125"/>
    </source>
</evidence>
<dbReference type="InterPro" id="IPR007627">
    <property type="entry name" value="RNA_pol_sigma70_r2"/>
</dbReference>
<evidence type="ECO:0000256" key="4">
    <source>
        <dbReference type="ARBA" id="ARBA00023163"/>
    </source>
</evidence>
<dbReference type="Pfam" id="PF04542">
    <property type="entry name" value="Sigma70_r2"/>
    <property type="match status" value="1"/>
</dbReference>
<dbReference type="InterPro" id="IPR014284">
    <property type="entry name" value="RNA_pol_sigma-70_dom"/>
</dbReference>
<evidence type="ECO:0000256" key="2">
    <source>
        <dbReference type="ARBA" id="ARBA00023082"/>
    </source>
</evidence>
<dbReference type="SUPFAM" id="SSF88659">
    <property type="entry name" value="Sigma3 and sigma4 domains of RNA polymerase sigma factors"/>
    <property type="match status" value="1"/>
</dbReference>
<keyword evidence="2" id="KW-0731">Sigma factor</keyword>
<keyword evidence="4" id="KW-0804">Transcription</keyword>
<feature type="domain" description="RNA polymerase sigma-70 region 2" evidence="5">
    <location>
        <begin position="50"/>
        <end position="106"/>
    </location>
</feature>
<proteinExistence type="predicted"/>
<dbReference type="RefSeq" id="WP_157397709.1">
    <property type="nucleotide sequence ID" value="NZ_WSEL01000003.1"/>
</dbReference>
<dbReference type="CDD" id="cd06171">
    <property type="entry name" value="Sigma70_r4"/>
    <property type="match status" value="1"/>
</dbReference>
<gene>
    <name evidence="7" type="ORF">GON04_09775</name>
</gene>
<dbReference type="NCBIfam" id="TIGR02937">
    <property type="entry name" value="sigma70-ECF"/>
    <property type="match status" value="1"/>
</dbReference>
<organism evidence="7 8">
    <name type="scientific">Ramlibacter pinisoli</name>
    <dbReference type="NCBI Taxonomy" id="2682844"/>
    <lineage>
        <taxon>Bacteria</taxon>
        <taxon>Pseudomonadati</taxon>
        <taxon>Pseudomonadota</taxon>
        <taxon>Betaproteobacteria</taxon>
        <taxon>Burkholderiales</taxon>
        <taxon>Comamonadaceae</taxon>
        <taxon>Ramlibacter</taxon>
    </lineage>
</organism>
<dbReference type="Proteomes" id="UP000469385">
    <property type="component" value="Unassembled WGS sequence"/>
</dbReference>
<dbReference type="AlphaFoldDB" id="A0A6N8ISB9"/>
<dbReference type="PANTHER" id="PTHR30385">
    <property type="entry name" value="SIGMA FACTOR F FLAGELLAR"/>
    <property type="match status" value="1"/>
</dbReference>
<dbReference type="InterPro" id="IPR007630">
    <property type="entry name" value="RNA_pol_sigma70_r4"/>
</dbReference>
<dbReference type="Gene3D" id="1.10.1740.10">
    <property type="match status" value="1"/>
</dbReference>
<dbReference type="PANTHER" id="PTHR30385:SF8">
    <property type="entry name" value="RNA POLYMERASE SIGMA-E FACTOR"/>
    <property type="match status" value="1"/>
</dbReference>
<dbReference type="InterPro" id="IPR000943">
    <property type="entry name" value="RNA_pol_sigma70"/>
</dbReference>
<keyword evidence="3" id="KW-0238">DNA-binding</keyword>
<dbReference type="InterPro" id="IPR013325">
    <property type="entry name" value="RNA_pol_sigma_r2"/>
</dbReference>
<comment type="caution">
    <text evidence="7">The sequence shown here is derived from an EMBL/GenBank/DDBJ whole genome shotgun (WGS) entry which is preliminary data.</text>
</comment>
<evidence type="ECO:0000259" key="5">
    <source>
        <dbReference type="Pfam" id="PF04542"/>
    </source>
</evidence>
<dbReference type="Pfam" id="PF04545">
    <property type="entry name" value="Sigma70_r4"/>
    <property type="match status" value="1"/>
</dbReference>
<dbReference type="SUPFAM" id="SSF88946">
    <property type="entry name" value="Sigma2 domain of RNA polymerase sigma factors"/>
    <property type="match status" value="1"/>
</dbReference>
<name>A0A6N8ISB9_9BURK</name>
<dbReference type="EMBL" id="WSEL01000003">
    <property type="protein sequence ID" value="MVQ29737.1"/>
    <property type="molecule type" value="Genomic_DNA"/>
</dbReference>
<reference evidence="7 8" key="1">
    <citation type="submission" date="2019-12" db="EMBL/GenBank/DDBJ databases">
        <authorList>
            <person name="Huq M.A."/>
        </authorList>
    </citation>
    <scope>NUCLEOTIDE SEQUENCE [LARGE SCALE GENOMIC DNA]</scope>
    <source>
        <strain evidence="7 8">MAH-25</strain>
    </source>
</reference>
<feature type="domain" description="RNA polymerase sigma-70 region 4" evidence="6">
    <location>
        <begin position="202"/>
        <end position="249"/>
    </location>
</feature>
<evidence type="ECO:0000259" key="6">
    <source>
        <dbReference type="Pfam" id="PF04545"/>
    </source>
</evidence>
<dbReference type="GO" id="GO:0003677">
    <property type="term" value="F:DNA binding"/>
    <property type="evidence" value="ECO:0007669"/>
    <property type="project" value="UniProtKB-KW"/>
</dbReference>
<dbReference type="Gene3D" id="1.20.140.160">
    <property type="match status" value="1"/>
</dbReference>
<dbReference type="PRINTS" id="PR00046">
    <property type="entry name" value="SIGMA70FCT"/>
</dbReference>